<evidence type="ECO:0000256" key="1">
    <source>
        <dbReference type="ARBA" id="ARBA00022679"/>
    </source>
</evidence>
<evidence type="ECO:0000313" key="5">
    <source>
        <dbReference type="EMBL" id="ODR93994.1"/>
    </source>
</evidence>
<evidence type="ECO:0000259" key="4">
    <source>
        <dbReference type="Pfam" id="PF08544"/>
    </source>
</evidence>
<keyword evidence="6" id="KW-1185">Reference proteome</keyword>
<dbReference type="PIRSF" id="PIRSF004884">
    <property type="entry name" value="Sugar_kin_arch"/>
    <property type="match status" value="1"/>
</dbReference>
<dbReference type="InterPro" id="IPR020568">
    <property type="entry name" value="Ribosomal_Su5_D2-typ_SF"/>
</dbReference>
<dbReference type="NCBIfam" id="TIGR00144">
    <property type="entry name" value="beta_RFAP_syn"/>
    <property type="match status" value="1"/>
</dbReference>
<feature type="domain" description="GHMP kinase C-terminal" evidence="4">
    <location>
        <begin position="221"/>
        <end position="303"/>
    </location>
</feature>
<keyword evidence="2" id="KW-0418">Kinase</keyword>
<dbReference type="Pfam" id="PF00288">
    <property type="entry name" value="GHMP_kinases_N"/>
    <property type="match status" value="1"/>
</dbReference>
<protein>
    <submittedName>
        <fullName evidence="5">Uncharacterized protein</fullName>
    </submittedName>
</protein>
<evidence type="ECO:0000256" key="2">
    <source>
        <dbReference type="ARBA" id="ARBA00022777"/>
    </source>
</evidence>
<dbReference type="AlphaFoldDB" id="A0A1E3VKF1"/>
<dbReference type="Proteomes" id="UP000094172">
    <property type="component" value="Unassembled WGS sequence"/>
</dbReference>
<dbReference type="SUPFAM" id="SSF54211">
    <property type="entry name" value="Ribosomal protein S5 domain 2-like"/>
    <property type="match status" value="1"/>
</dbReference>
<accession>A0A1E3VKF1</accession>
<feature type="domain" description="GHMP kinase N-terminal" evidence="3">
    <location>
        <begin position="78"/>
        <end position="146"/>
    </location>
</feature>
<dbReference type="EMBL" id="LPWE01000013">
    <property type="protein sequence ID" value="ODR93994.1"/>
    <property type="molecule type" value="Genomic_DNA"/>
</dbReference>
<name>A0A1E3VKF1_9HYPH</name>
<dbReference type="InterPro" id="IPR014721">
    <property type="entry name" value="Ribsml_uS5_D2-typ_fold_subgr"/>
</dbReference>
<dbReference type="Gene3D" id="3.30.230.10">
    <property type="match status" value="1"/>
</dbReference>
<dbReference type="Pfam" id="PF08544">
    <property type="entry name" value="GHMP_kinases_C"/>
    <property type="match status" value="1"/>
</dbReference>
<dbReference type="GO" id="GO:0016301">
    <property type="term" value="F:kinase activity"/>
    <property type="evidence" value="ECO:0007669"/>
    <property type="project" value="UniProtKB-KW"/>
</dbReference>
<dbReference type="InterPro" id="IPR006204">
    <property type="entry name" value="GHMP_kinase_N_dom"/>
</dbReference>
<dbReference type="InterPro" id="IPR013750">
    <property type="entry name" value="GHMP_kinase_C_dom"/>
</dbReference>
<sequence length="344" mass="36258">MSQSQTENHDETRDPAVSVATTARLHFGFFDPSGRTARPFGSFGLSLDRPWTRLTLQRARDILVTGPEAQRAARYLGKIAEAYSIDHAYRLDVTEAIPSHAGLGSGTQLALAVGAAFGALEGLDLSAPAIADILGRGARSGIGIATFEAGGAVLDSGPREGALPRLVARVPFPEHWRALLIFDPQSKGLDGADEVAAFETAPAYSEDARAALEERVLERALPALQNENFDVFCEEVGYLQARMGDYFAPSQGGIFTSPRVGAVLEALRADGVTGLGQSSWGPTGFAFADSQAEAERLLAIATEVADAHDGGSDLELVIAKGRNEGAEITSPHLTSARNLGSTDV</sequence>
<keyword evidence="1" id="KW-0808">Transferase</keyword>
<organism evidence="5 6">
    <name type="scientific">Methyloceanibacter stevinii</name>
    <dbReference type="NCBI Taxonomy" id="1774970"/>
    <lineage>
        <taxon>Bacteria</taxon>
        <taxon>Pseudomonadati</taxon>
        <taxon>Pseudomonadota</taxon>
        <taxon>Alphaproteobacteria</taxon>
        <taxon>Hyphomicrobiales</taxon>
        <taxon>Hyphomicrobiaceae</taxon>
        <taxon>Methyloceanibacter</taxon>
    </lineage>
</organism>
<evidence type="ECO:0000313" key="6">
    <source>
        <dbReference type="Proteomes" id="UP000094172"/>
    </source>
</evidence>
<comment type="caution">
    <text evidence="5">The sequence shown here is derived from an EMBL/GenBank/DDBJ whole genome shotgun (WGS) entry which is preliminary data.</text>
</comment>
<dbReference type="InterPro" id="IPR004422">
    <property type="entry name" value="RFAP_synthase"/>
</dbReference>
<reference evidence="5 6" key="1">
    <citation type="journal article" date="2016" name="Environ. Microbiol.">
        <title>New Methyloceanibacter diversity from North Sea sediments includes methanotroph containing solely the soluble methane monooxygenase.</title>
        <authorList>
            <person name="Vekeman B."/>
            <person name="Kerckhof F.M."/>
            <person name="Cremers G."/>
            <person name="de Vos P."/>
            <person name="Vandamme P."/>
            <person name="Boon N."/>
            <person name="Op den Camp H.J."/>
            <person name="Heylen K."/>
        </authorList>
    </citation>
    <scope>NUCLEOTIDE SEQUENCE [LARGE SCALE GENOMIC DNA]</scope>
    <source>
        <strain evidence="5 6">R-67176</strain>
    </source>
</reference>
<dbReference type="PANTHER" id="PTHR20861">
    <property type="entry name" value="HOMOSERINE/4-DIPHOSPHOCYTIDYL-2-C-METHYL-D-ERYTHRITOL KINASE"/>
    <property type="match status" value="1"/>
</dbReference>
<dbReference type="PANTHER" id="PTHR20861:SF6">
    <property type="entry name" value="BETA-RIBOFURANOSYLPHENOL 5'-PHOSPHATE SYNTHASE"/>
    <property type="match status" value="1"/>
</dbReference>
<proteinExistence type="predicted"/>
<gene>
    <name evidence="5" type="ORF">AUC70_10420</name>
</gene>
<dbReference type="GO" id="GO:0005524">
    <property type="term" value="F:ATP binding"/>
    <property type="evidence" value="ECO:0007669"/>
    <property type="project" value="InterPro"/>
</dbReference>
<dbReference type="STRING" id="1774970.AUC70_10420"/>
<evidence type="ECO:0000259" key="3">
    <source>
        <dbReference type="Pfam" id="PF00288"/>
    </source>
</evidence>